<gene>
    <name evidence="3" type="ORF">SAMN05421666_1904</name>
</gene>
<keyword evidence="4" id="KW-1185">Reference proteome</keyword>
<feature type="transmembrane region" description="Helical" evidence="2">
    <location>
        <begin position="31"/>
        <end position="57"/>
    </location>
</feature>
<evidence type="ECO:0000256" key="2">
    <source>
        <dbReference type="SAM" id="Phobius"/>
    </source>
</evidence>
<reference evidence="3 4" key="1">
    <citation type="submission" date="2017-01" db="EMBL/GenBank/DDBJ databases">
        <authorList>
            <person name="Mah S.A."/>
            <person name="Swanson W.J."/>
            <person name="Moy G.W."/>
            <person name="Vacquier V.D."/>
        </authorList>
    </citation>
    <scope>NUCLEOTIDE SEQUENCE [LARGE SCALE GENOMIC DNA]</scope>
    <source>
        <strain evidence="3 4">DSM 29590</strain>
    </source>
</reference>
<dbReference type="EMBL" id="FTNV01000001">
    <property type="protein sequence ID" value="SIS10273.1"/>
    <property type="molecule type" value="Genomic_DNA"/>
</dbReference>
<dbReference type="InterPro" id="IPR021273">
    <property type="entry name" value="DUF2852"/>
</dbReference>
<evidence type="ECO:0000256" key="1">
    <source>
        <dbReference type="SAM" id="MobiDB-lite"/>
    </source>
</evidence>
<proteinExistence type="predicted"/>
<keyword evidence="2" id="KW-0812">Transmembrane</keyword>
<dbReference type="Pfam" id="PF11014">
    <property type="entry name" value="DUF2852"/>
    <property type="match status" value="1"/>
</dbReference>
<evidence type="ECO:0000313" key="4">
    <source>
        <dbReference type="Proteomes" id="UP000186019"/>
    </source>
</evidence>
<keyword evidence="2" id="KW-1133">Transmembrane helix</keyword>
<dbReference type="RefSeq" id="WP_076532940.1">
    <property type="nucleotide sequence ID" value="NZ_FOAC01000001.1"/>
</dbReference>
<dbReference type="STRING" id="573024.SAMN05216208_0232"/>
<dbReference type="Proteomes" id="UP000186019">
    <property type="component" value="Unassembled WGS sequence"/>
</dbReference>
<name>A0A1N7GCG3_9RHOB</name>
<organism evidence="3 4">
    <name type="scientific">Roseovarius nanhaiticus</name>
    <dbReference type="NCBI Taxonomy" id="573024"/>
    <lineage>
        <taxon>Bacteria</taxon>
        <taxon>Pseudomonadati</taxon>
        <taxon>Pseudomonadota</taxon>
        <taxon>Alphaproteobacteria</taxon>
        <taxon>Rhodobacterales</taxon>
        <taxon>Roseobacteraceae</taxon>
        <taxon>Roseovarius</taxon>
    </lineage>
</organism>
<evidence type="ECO:0000313" key="3">
    <source>
        <dbReference type="EMBL" id="SIS10273.1"/>
    </source>
</evidence>
<dbReference type="OrthoDB" id="9806878at2"/>
<feature type="region of interest" description="Disordered" evidence="1">
    <location>
        <begin position="123"/>
        <end position="146"/>
    </location>
</feature>
<keyword evidence="2" id="KW-0472">Membrane</keyword>
<protein>
    <recommendedName>
        <fullName evidence="5">DUF2852 domain-containing protein</fullName>
    </recommendedName>
</protein>
<evidence type="ECO:0008006" key="5">
    <source>
        <dbReference type="Google" id="ProtNLM"/>
    </source>
</evidence>
<dbReference type="AlphaFoldDB" id="A0A1N7GCG3"/>
<sequence>MTTTAQHPTAAGSAMRWLDGITAWLDRRGTLAWVALLVVSFATIWPIGLALLGYLIWSKRPMRDHSTCRTAPFASRMTASRSSGNTAFDAYRDETLRRLQDEQASFEQFLERLRAAKDKAEFDQFMSERSENRRKDAEETGETGER</sequence>
<accession>A0A1N7GCG3</accession>